<sequence>MESELSIIDERVLQLEELTAELESVKAMVAIDGVRLRNALKMEKYLRGQLETDIDALKKNKHPRPALYGNGRFHALLESVVQAAQQLSECDVDFPGINELKKTTLAVVHRMVQELKCVQLENPFPRHLFEKAEALVQKTE</sequence>
<evidence type="ECO:0000313" key="2">
    <source>
        <dbReference type="WBParaSite" id="L893_g6328.t1"/>
    </source>
</evidence>
<evidence type="ECO:0000313" key="1">
    <source>
        <dbReference type="Proteomes" id="UP000095287"/>
    </source>
</evidence>
<accession>A0A1I8AJA6</accession>
<dbReference type="WBParaSite" id="L893_g6328.t1">
    <property type="protein sequence ID" value="L893_g6328.t1"/>
    <property type="gene ID" value="L893_g6328"/>
</dbReference>
<name>A0A1I8AJA6_9BILA</name>
<proteinExistence type="predicted"/>
<reference evidence="2" key="1">
    <citation type="submission" date="2016-11" db="UniProtKB">
        <authorList>
            <consortium name="WormBaseParasite"/>
        </authorList>
    </citation>
    <scope>IDENTIFICATION</scope>
</reference>
<keyword evidence="1" id="KW-1185">Reference proteome</keyword>
<dbReference type="Proteomes" id="UP000095287">
    <property type="component" value="Unplaced"/>
</dbReference>
<organism evidence="1 2">
    <name type="scientific">Steinernema glaseri</name>
    <dbReference type="NCBI Taxonomy" id="37863"/>
    <lineage>
        <taxon>Eukaryota</taxon>
        <taxon>Metazoa</taxon>
        <taxon>Ecdysozoa</taxon>
        <taxon>Nematoda</taxon>
        <taxon>Chromadorea</taxon>
        <taxon>Rhabditida</taxon>
        <taxon>Tylenchina</taxon>
        <taxon>Panagrolaimomorpha</taxon>
        <taxon>Strongyloidoidea</taxon>
        <taxon>Steinernematidae</taxon>
        <taxon>Steinernema</taxon>
    </lineage>
</organism>
<dbReference type="AlphaFoldDB" id="A0A1I8AJA6"/>
<protein>
    <submittedName>
        <fullName evidence="2">Dynactin domain-containing protein</fullName>
    </submittedName>
</protein>